<evidence type="ECO:0000313" key="3">
    <source>
        <dbReference type="EMBL" id="KAF2661045.1"/>
    </source>
</evidence>
<keyword evidence="1" id="KW-0175">Coiled coil</keyword>
<dbReference type="EMBL" id="MU004296">
    <property type="protein sequence ID" value="KAF2661045.1"/>
    <property type="molecule type" value="Genomic_DNA"/>
</dbReference>
<feature type="compositionally biased region" description="Low complexity" evidence="2">
    <location>
        <begin position="11"/>
        <end position="35"/>
    </location>
</feature>
<evidence type="ECO:0000256" key="2">
    <source>
        <dbReference type="SAM" id="MobiDB-lite"/>
    </source>
</evidence>
<evidence type="ECO:0000256" key="1">
    <source>
        <dbReference type="SAM" id="Coils"/>
    </source>
</evidence>
<evidence type="ECO:0000313" key="4">
    <source>
        <dbReference type="Proteomes" id="UP000799324"/>
    </source>
</evidence>
<feature type="compositionally biased region" description="Basic and acidic residues" evidence="2">
    <location>
        <begin position="438"/>
        <end position="461"/>
    </location>
</feature>
<keyword evidence="4" id="KW-1185">Reference proteome</keyword>
<gene>
    <name evidence="3" type="ORF">K491DRAFT_674341</name>
</gene>
<feature type="region of interest" description="Disordered" evidence="2">
    <location>
        <begin position="432"/>
        <end position="461"/>
    </location>
</feature>
<dbReference type="Proteomes" id="UP000799324">
    <property type="component" value="Unassembled WGS sequence"/>
</dbReference>
<feature type="coiled-coil region" evidence="1">
    <location>
        <begin position="100"/>
        <end position="431"/>
    </location>
</feature>
<protein>
    <submittedName>
        <fullName evidence="3">Uncharacterized protein</fullName>
    </submittedName>
</protein>
<reference evidence="3" key="1">
    <citation type="journal article" date="2020" name="Stud. Mycol.">
        <title>101 Dothideomycetes genomes: a test case for predicting lifestyles and emergence of pathogens.</title>
        <authorList>
            <person name="Haridas S."/>
            <person name="Albert R."/>
            <person name="Binder M."/>
            <person name="Bloem J."/>
            <person name="Labutti K."/>
            <person name="Salamov A."/>
            <person name="Andreopoulos B."/>
            <person name="Baker S."/>
            <person name="Barry K."/>
            <person name="Bills G."/>
            <person name="Bluhm B."/>
            <person name="Cannon C."/>
            <person name="Castanera R."/>
            <person name="Culley D."/>
            <person name="Daum C."/>
            <person name="Ezra D."/>
            <person name="Gonzalez J."/>
            <person name="Henrissat B."/>
            <person name="Kuo A."/>
            <person name="Liang C."/>
            <person name="Lipzen A."/>
            <person name="Lutzoni F."/>
            <person name="Magnuson J."/>
            <person name="Mondo S."/>
            <person name="Nolan M."/>
            <person name="Ohm R."/>
            <person name="Pangilinan J."/>
            <person name="Park H.-J."/>
            <person name="Ramirez L."/>
            <person name="Alfaro M."/>
            <person name="Sun H."/>
            <person name="Tritt A."/>
            <person name="Yoshinaga Y."/>
            <person name="Zwiers L.-H."/>
            <person name="Turgeon B."/>
            <person name="Goodwin S."/>
            <person name="Spatafora J."/>
            <person name="Crous P."/>
            <person name="Grigoriev I."/>
        </authorList>
    </citation>
    <scope>NUCLEOTIDE SEQUENCE</scope>
    <source>
        <strain evidence="3">CBS 122681</strain>
    </source>
</reference>
<feature type="region of interest" description="Disordered" evidence="2">
    <location>
        <begin position="1"/>
        <end position="46"/>
    </location>
</feature>
<accession>A0A6A6TLV8</accession>
<sequence>MFPPVTNPKGRSTPTTTPNSSRTPSRRSTSATNASLSKTKPHVASKSLASALAELEEAKNTNKDLQAKVQILESQASARVALCDADQELLIRAEETRVMNQNLHDELKVKSDQLDEQRNAQDITQRLNRTLLEEIDEKDKGLEFLHQRCRDAEKKIVEQENGVTEAQKTAKKLSGEVHCLTGELDRVRKDRDELIDEVWQKEKEVEELNIALEKAQTDNEKSMTVRQVLNKELKNIDWELTQLRKDCESKNGVIKDLKKEATNAVDMAHEYVSSKAMDLQEERARLALQAQTLEADMEAKLEKKYAARIKELEDDVDAEKQVANICITENDRLMCEAAVQNREISALNEQILEQRDRARALDEQVEKKGENLARAQALNGRLLTQVQNIRESREEVEREAEAMQESNSVQIQVLRRDNENLRTQLQVARTQVAAGMPGKERTTHPMVSKHEAAKKEKKLEREKQKAVFQSLTRAFWY</sequence>
<feature type="coiled-coil region" evidence="1">
    <location>
        <begin position="48"/>
        <end position="75"/>
    </location>
</feature>
<organism evidence="3 4">
    <name type="scientific">Lophiostoma macrostomum CBS 122681</name>
    <dbReference type="NCBI Taxonomy" id="1314788"/>
    <lineage>
        <taxon>Eukaryota</taxon>
        <taxon>Fungi</taxon>
        <taxon>Dikarya</taxon>
        <taxon>Ascomycota</taxon>
        <taxon>Pezizomycotina</taxon>
        <taxon>Dothideomycetes</taxon>
        <taxon>Pleosporomycetidae</taxon>
        <taxon>Pleosporales</taxon>
        <taxon>Lophiostomataceae</taxon>
        <taxon>Lophiostoma</taxon>
    </lineage>
</organism>
<name>A0A6A6TLV8_9PLEO</name>
<dbReference type="AlphaFoldDB" id="A0A6A6TLV8"/>
<proteinExistence type="predicted"/>